<evidence type="ECO:0000256" key="1">
    <source>
        <dbReference type="SAM" id="MobiDB-lite"/>
    </source>
</evidence>
<name>A0A640TTV6_STRNI</name>
<dbReference type="EMBL" id="CP114202">
    <property type="protein sequence ID" value="WAU01563.1"/>
    <property type="molecule type" value="Genomic_DNA"/>
</dbReference>
<dbReference type="EMBL" id="BLIP01000003">
    <property type="protein sequence ID" value="GFE27533.1"/>
    <property type="molecule type" value="Genomic_DNA"/>
</dbReference>
<sequence>MSYGYGGVPDWPMIQARRRAEREASSARGEAAGHRAAADRWKVAFEALAGQIRSAVSRTGAGHRDGGQCGCSSCWEKLIARLAQEAQGSEGGSGEAGTSTFSFSDLFGGAGPEPRP</sequence>
<protein>
    <submittedName>
        <fullName evidence="2">Uncharacterized protein</fullName>
    </submittedName>
</protein>
<proteinExistence type="predicted"/>
<feature type="region of interest" description="Disordered" evidence="1">
    <location>
        <begin position="85"/>
        <end position="116"/>
    </location>
</feature>
<reference evidence="2 5" key="1">
    <citation type="submission" date="2019-12" db="EMBL/GenBank/DDBJ databases">
        <title>Whole genome shotgun sequence of Streptomyces libani subsp. libani NBRC 13452.</title>
        <authorList>
            <person name="Ichikawa N."/>
            <person name="Kimura A."/>
            <person name="Kitahashi Y."/>
            <person name="Komaki H."/>
            <person name="Tamura T."/>
        </authorList>
    </citation>
    <scope>NUCLEOTIDE SEQUENCE [LARGE SCALE GENOMIC DNA]</scope>
    <source>
        <strain evidence="2 5">NBRC 13452</strain>
    </source>
</reference>
<evidence type="ECO:0000313" key="4">
    <source>
        <dbReference type="EMBL" id="WAU01563.1"/>
    </source>
</evidence>
<dbReference type="Proteomes" id="UP000429552">
    <property type="component" value="Unassembled WGS sequence"/>
</dbReference>
<evidence type="ECO:0000313" key="5">
    <source>
        <dbReference type="Proteomes" id="UP000429552"/>
    </source>
</evidence>
<evidence type="ECO:0000313" key="6">
    <source>
        <dbReference type="Proteomes" id="UP001210609"/>
    </source>
</evidence>
<evidence type="ECO:0000313" key="2">
    <source>
        <dbReference type="EMBL" id="GFE27533.1"/>
    </source>
</evidence>
<dbReference type="AlphaFoldDB" id="A0A640TTV6"/>
<dbReference type="EMBL" id="CP114202">
    <property type="protein sequence ID" value="WAT94408.1"/>
    <property type="molecule type" value="Genomic_DNA"/>
</dbReference>
<evidence type="ECO:0000313" key="3">
    <source>
        <dbReference type="EMBL" id="WAT94408.1"/>
    </source>
</evidence>
<dbReference type="Proteomes" id="UP001210609">
    <property type="component" value="Chromosome"/>
</dbReference>
<dbReference type="RefSeq" id="WP_159492229.1">
    <property type="nucleotide sequence ID" value="NZ_BLIP01000003.1"/>
</dbReference>
<organism evidence="2 5">
    <name type="scientific">Streptomyces nigrescens</name>
    <dbReference type="NCBI Taxonomy" id="1920"/>
    <lineage>
        <taxon>Bacteria</taxon>
        <taxon>Bacillati</taxon>
        <taxon>Actinomycetota</taxon>
        <taxon>Actinomycetes</taxon>
        <taxon>Kitasatosporales</taxon>
        <taxon>Streptomycetaceae</taxon>
        <taxon>Streptomyces</taxon>
    </lineage>
</organism>
<keyword evidence="6" id="KW-1185">Reference proteome</keyword>
<gene>
    <name evidence="2" type="ORF">Sliba_79860</name>
    <name evidence="3" type="ORF">STRLI_000005</name>
    <name evidence="4" type="ORF">STRLI_007939</name>
</gene>
<reference evidence="3 6" key="2">
    <citation type="submission" date="2022-12" db="EMBL/GenBank/DDBJ databases">
        <authorList>
            <person name="Ruckert C."/>
            <person name="Busche T."/>
            <person name="Kalinowski J."/>
            <person name="Wittmann C."/>
        </authorList>
    </citation>
    <scope>NUCLEOTIDE SEQUENCE [LARGE SCALE GENOMIC DNA]</scope>
    <source>
        <strain evidence="3 6">DSM 40555</strain>
    </source>
</reference>
<accession>A0A640TTV6</accession>